<dbReference type="AlphaFoldDB" id="A0AAD8Y193"/>
<comment type="catalytic activity">
    <reaction evidence="8">
        <text>L-seryl-[protein] + ATP = O-phospho-L-seryl-[protein] + ADP + H(+)</text>
        <dbReference type="Rhea" id="RHEA:17989"/>
        <dbReference type="Rhea" id="RHEA-COMP:9863"/>
        <dbReference type="Rhea" id="RHEA-COMP:11604"/>
        <dbReference type="ChEBI" id="CHEBI:15378"/>
        <dbReference type="ChEBI" id="CHEBI:29999"/>
        <dbReference type="ChEBI" id="CHEBI:30616"/>
        <dbReference type="ChEBI" id="CHEBI:83421"/>
        <dbReference type="ChEBI" id="CHEBI:456216"/>
        <dbReference type="EC" id="2.7.11.1"/>
    </reaction>
</comment>
<name>A0AAD8Y193_9STRA</name>
<evidence type="ECO:0000256" key="4">
    <source>
        <dbReference type="ARBA" id="ARBA00022741"/>
    </source>
</evidence>
<dbReference type="InterPro" id="IPR016024">
    <property type="entry name" value="ARM-type_fold"/>
</dbReference>
<evidence type="ECO:0000256" key="2">
    <source>
        <dbReference type="ARBA" id="ARBA00022527"/>
    </source>
</evidence>
<feature type="compositionally biased region" description="Polar residues" evidence="9">
    <location>
        <begin position="691"/>
        <end position="700"/>
    </location>
</feature>
<evidence type="ECO:0000256" key="9">
    <source>
        <dbReference type="SAM" id="MobiDB-lite"/>
    </source>
</evidence>
<dbReference type="CDD" id="cd14008">
    <property type="entry name" value="STKc_LKB1_CaMKK"/>
    <property type="match status" value="1"/>
</dbReference>
<dbReference type="InterPro" id="IPR008271">
    <property type="entry name" value="Ser/Thr_kinase_AS"/>
</dbReference>
<evidence type="ECO:0000256" key="1">
    <source>
        <dbReference type="ARBA" id="ARBA00012513"/>
    </source>
</evidence>
<feature type="domain" description="Protein kinase" evidence="10">
    <location>
        <begin position="197"/>
        <end position="600"/>
    </location>
</feature>
<dbReference type="SUPFAM" id="SSF48371">
    <property type="entry name" value="ARM repeat"/>
    <property type="match status" value="1"/>
</dbReference>
<feature type="region of interest" description="Disordered" evidence="9">
    <location>
        <begin position="456"/>
        <end position="497"/>
    </location>
</feature>
<feature type="compositionally biased region" description="Basic and acidic residues" evidence="9">
    <location>
        <begin position="655"/>
        <end position="683"/>
    </location>
</feature>
<keyword evidence="5 11" id="KW-0418">Kinase</keyword>
<evidence type="ECO:0000256" key="6">
    <source>
        <dbReference type="ARBA" id="ARBA00022840"/>
    </source>
</evidence>
<feature type="region of interest" description="Disordered" evidence="9">
    <location>
        <begin position="217"/>
        <end position="270"/>
    </location>
</feature>
<dbReference type="SUPFAM" id="SSF56112">
    <property type="entry name" value="Protein kinase-like (PK-like)"/>
    <property type="match status" value="1"/>
</dbReference>
<dbReference type="Proteomes" id="UP001224775">
    <property type="component" value="Unassembled WGS sequence"/>
</dbReference>
<dbReference type="Gene3D" id="1.25.10.10">
    <property type="entry name" value="Leucine-rich Repeat Variant"/>
    <property type="match status" value="1"/>
</dbReference>
<comment type="caution">
    <text evidence="11">The sequence shown here is derived from an EMBL/GenBank/DDBJ whole genome shotgun (WGS) entry which is preliminary data.</text>
</comment>
<comment type="catalytic activity">
    <reaction evidence="7">
        <text>L-threonyl-[protein] + ATP = O-phospho-L-threonyl-[protein] + ADP + H(+)</text>
        <dbReference type="Rhea" id="RHEA:46608"/>
        <dbReference type="Rhea" id="RHEA-COMP:11060"/>
        <dbReference type="Rhea" id="RHEA-COMP:11605"/>
        <dbReference type="ChEBI" id="CHEBI:15378"/>
        <dbReference type="ChEBI" id="CHEBI:30013"/>
        <dbReference type="ChEBI" id="CHEBI:30616"/>
        <dbReference type="ChEBI" id="CHEBI:61977"/>
        <dbReference type="ChEBI" id="CHEBI:456216"/>
        <dbReference type="EC" id="2.7.11.1"/>
    </reaction>
</comment>
<sequence>MGERGQPMKSIRRSSFVEAFGIPEDEILRVSENRESISIDDFGVSDLNLDDSAADKKSNDDSESSFNSNAPNFAGGAFRRRGSRDRSVRAATRNTIGAFSNTSSDFSYAPRRSSTGSLEMSFGDMSLQSFTSDSSFTGGSSVVGQKVMQIANLLFVTDAEMLRIMYDESDEGREGGDDKEKQQQQTMLNNNSLAASLPPSAILGTGAFSTVRLAWRKSPSQLEESSDQNVDGNREDDAIDPDAAQGIAKRQQRRSIVRVQSHDSNSSLPQKGQLVAVKMIEKSILKQMKTMQKGADNRLTVRTAFDDIEKEIATMKRLRHPNCVQLFEVIDSVESDKLYMVIEYVSLGEILSNVDGTDRYERNRYRRKVKGLTPKGSFDEKHAALYFVDILHGLAYLHRHGIVHRDLKPENILLGMDGIAKISDFGVAHMFDDERTSWSIMQKDVSSGDYDDPINEFLSDDDEDVSERKMDEAESPTHLSKRESEEAMNMSSRHSSGLLQKTEGTLYFYAPEMCSVESKAFSGYAADLWAAGVCLHIFTTGKLPFFALNPSHLFDMILQNEVQYDNLDVSDDLKSLLRKLLTKDPSVRAGVGDCLKHDFCKDARAQRIRALGKEFQESKGEIVLTEKDIDLALSVTLISDAFNRDAVTPTSRQGSQEESRQEPRQSINEGRRSISEKRKKEPDSLSGLDLTETNTMASSGSDGGNPNAWLGLLKWSLAYSDGTKPSGENIQKMSKEDIAFLESVMKDGIIDEGERMKTILKDLTESLEVTLGGGGGAASSEQEEKRKELDEDDMLELMQEVRDIVEQIDYARAFMAMGGIPFLLGCAASDAPKSIKKGALSILSTMCQNNPPVQLSLLEHGHMPPLIQLFFDYTPGMDGANEGDDSMREKVVQALSASIRGHSMAEHIFCQNEHGRLMLQLGLGMQKSGNTKPSAQLRKRSLFLLRAILTSDEATDERHKLYQNMISYICTHEINEAWEDDAEIREMSLSMLSQLLANDPPHKVASDMILSHKNQIVSFGVKRIDCIRKLEEGSDDREYASLELEEWERIIVALAESK</sequence>
<protein>
    <recommendedName>
        <fullName evidence="1">non-specific serine/threonine protein kinase</fullName>
        <ecNumber evidence="1">2.7.11.1</ecNumber>
    </recommendedName>
</protein>
<dbReference type="InterPro" id="IPR000719">
    <property type="entry name" value="Prot_kinase_dom"/>
</dbReference>
<evidence type="ECO:0000256" key="7">
    <source>
        <dbReference type="ARBA" id="ARBA00047899"/>
    </source>
</evidence>
<feature type="compositionally biased region" description="Acidic residues" evidence="9">
    <location>
        <begin position="456"/>
        <end position="465"/>
    </location>
</feature>
<dbReference type="EMBL" id="JATAAI010000026">
    <property type="protein sequence ID" value="KAK1737313.1"/>
    <property type="molecule type" value="Genomic_DNA"/>
</dbReference>
<dbReference type="GO" id="GO:0004674">
    <property type="term" value="F:protein serine/threonine kinase activity"/>
    <property type="evidence" value="ECO:0007669"/>
    <property type="project" value="UniProtKB-KW"/>
</dbReference>
<dbReference type="PANTHER" id="PTHR43895">
    <property type="entry name" value="CALCIUM/CALMODULIN-DEPENDENT PROTEIN KINASE KINASE-RELATED"/>
    <property type="match status" value="1"/>
</dbReference>
<keyword evidence="6" id="KW-0067">ATP-binding</keyword>
<keyword evidence="2" id="KW-0723">Serine/threonine-protein kinase</keyword>
<accession>A0AAD8Y193</accession>
<dbReference type="Gene3D" id="3.30.200.20">
    <property type="entry name" value="Phosphorylase Kinase, domain 1"/>
    <property type="match status" value="1"/>
</dbReference>
<keyword evidence="4" id="KW-0547">Nucleotide-binding</keyword>
<keyword evidence="3 11" id="KW-0808">Transferase</keyword>
<feature type="compositionally biased region" description="Polar residues" evidence="9">
    <location>
        <begin position="218"/>
        <end position="231"/>
    </location>
</feature>
<evidence type="ECO:0000256" key="5">
    <source>
        <dbReference type="ARBA" id="ARBA00022777"/>
    </source>
</evidence>
<feature type="region of interest" description="Disordered" evidence="9">
    <location>
        <begin position="647"/>
        <end position="703"/>
    </location>
</feature>
<evidence type="ECO:0000313" key="12">
    <source>
        <dbReference type="Proteomes" id="UP001224775"/>
    </source>
</evidence>
<dbReference type="Gene3D" id="1.10.510.10">
    <property type="entry name" value="Transferase(Phosphotransferase) domain 1"/>
    <property type="match status" value="2"/>
</dbReference>
<dbReference type="PROSITE" id="PS00108">
    <property type="entry name" value="PROTEIN_KINASE_ST"/>
    <property type="match status" value="1"/>
</dbReference>
<dbReference type="EC" id="2.7.11.1" evidence="1"/>
<organism evidence="11 12">
    <name type="scientific">Skeletonema marinoi</name>
    <dbReference type="NCBI Taxonomy" id="267567"/>
    <lineage>
        <taxon>Eukaryota</taxon>
        <taxon>Sar</taxon>
        <taxon>Stramenopiles</taxon>
        <taxon>Ochrophyta</taxon>
        <taxon>Bacillariophyta</taxon>
        <taxon>Coscinodiscophyceae</taxon>
        <taxon>Thalassiosirophycidae</taxon>
        <taxon>Thalassiosirales</taxon>
        <taxon>Skeletonemataceae</taxon>
        <taxon>Skeletonema</taxon>
        <taxon>Skeletonema marinoi-dohrnii complex</taxon>
    </lineage>
</organism>
<dbReference type="InterPro" id="IPR011009">
    <property type="entry name" value="Kinase-like_dom_sf"/>
</dbReference>
<dbReference type="SMART" id="SM00220">
    <property type="entry name" value="S_TKc"/>
    <property type="match status" value="1"/>
</dbReference>
<evidence type="ECO:0000259" key="10">
    <source>
        <dbReference type="PROSITE" id="PS50011"/>
    </source>
</evidence>
<dbReference type="Pfam" id="PF00069">
    <property type="entry name" value="Pkinase"/>
    <property type="match status" value="2"/>
</dbReference>
<evidence type="ECO:0000256" key="8">
    <source>
        <dbReference type="ARBA" id="ARBA00048679"/>
    </source>
</evidence>
<dbReference type="GO" id="GO:0007165">
    <property type="term" value="P:signal transduction"/>
    <property type="evidence" value="ECO:0007669"/>
    <property type="project" value="TreeGrafter"/>
</dbReference>
<dbReference type="PROSITE" id="PS50011">
    <property type="entry name" value="PROTEIN_KINASE_DOM"/>
    <property type="match status" value="1"/>
</dbReference>
<reference evidence="11" key="1">
    <citation type="submission" date="2023-06" db="EMBL/GenBank/DDBJ databases">
        <title>Survivors Of The Sea: Transcriptome response of Skeletonema marinoi to long-term dormancy.</title>
        <authorList>
            <person name="Pinder M.I.M."/>
            <person name="Kourtchenko O."/>
            <person name="Robertson E.K."/>
            <person name="Larsson T."/>
            <person name="Maumus F."/>
            <person name="Osuna-Cruz C.M."/>
            <person name="Vancaester E."/>
            <person name="Stenow R."/>
            <person name="Vandepoele K."/>
            <person name="Ploug H."/>
            <person name="Bruchert V."/>
            <person name="Godhe A."/>
            <person name="Topel M."/>
        </authorList>
    </citation>
    <scope>NUCLEOTIDE SEQUENCE</scope>
    <source>
        <strain evidence="11">R05AC</strain>
    </source>
</reference>
<dbReference type="PANTHER" id="PTHR43895:SF32">
    <property type="entry name" value="SERINE_THREONINE-PROTEIN KINASE CHK1"/>
    <property type="match status" value="1"/>
</dbReference>
<evidence type="ECO:0000313" key="11">
    <source>
        <dbReference type="EMBL" id="KAK1737313.1"/>
    </source>
</evidence>
<dbReference type="InterPro" id="IPR011989">
    <property type="entry name" value="ARM-like"/>
</dbReference>
<dbReference type="GO" id="GO:0005524">
    <property type="term" value="F:ATP binding"/>
    <property type="evidence" value="ECO:0007669"/>
    <property type="project" value="UniProtKB-KW"/>
</dbReference>
<gene>
    <name evidence="11" type="ORF">QTG54_012180</name>
</gene>
<feature type="region of interest" description="Disordered" evidence="9">
    <location>
        <begin position="52"/>
        <end position="89"/>
    </location>
</feature>
<feature type="compositionally biased region" description="Low complexity" evidence="9">
    <location>
        <begin position="64"/>
        <end position="77"/>
    </location>
</feature>
<evidence type="ECO:0000256" key="3">
    <source>
        <dbReference type="ARBA" id="ARBA00022679"/>
    </source>
</evidence>
<keyword evidence="12" id="KW-1185">Reference proteome</keyword>
<proteinExistence type="predicted"/>